<dbReference type="PRINTS" id="PR01438">
    <property type="entry name" value="UNVRSLSTRESS"/>
</dbReference>
<dbReference type="InterPro" id="IPR006016">
    <property type="entry name" value="UspA"/>
</dbReference>
<dbReference type="Pfam" id="PF00582">
    <property type="entry name" value="Usp"/>
    <property type="match status" value="1"/>
</dbReference>
<dbReference type="OrthoDB" id="3175354at2"/>
<dbReference type="InterPro" id="IPR014729">
    <property type="entry name" value="Rossmann-like_a/b/a_fold"/>
</dbReference>
<accession>A0A2K2U9N4</accession>
<evidence type="ECO:0000313" key="3">
    <source>
        <dbReference type="EMBL" id="PNV66918.1"/>
    </source>
</evidence>
<keyword evidence="4" id="KW-1185">Reference proteome</keyword>
<protein>
    <submittedName>
        <fullName evidence="3">Universal stress protein</fullName>
    </submittedName>
</protein>
<dbReference type="InterPro" id="IPR006015">
    <property type="entry name" value="Universal_stress_UspA"/>
</dbReference>
<sequence>MKFANILVPFDNSEHAQSALRIALDLVGDEASAELHVITVLPTATLAATYDASGNPLARSALRFANYDVYENVMGSILSNAKEELLDSIGDALDEVSCSVTVEAVVSASPADGITEYAEDHTCDLIVMGRRGLGALRGMLGSVSYAVLRNADMPVLTVK</sequence>
<dbReference type="EMBL" id="PPEK01000017">
    <property type="protein sequence ID" value="PNV66918.1"/>
    <property type="molecule type" value="Genomic_DNA"/>
</dbReference>
<dbReference type="RefSeq" id="WP_103265755.1">
    <property type="nucleotide sequence ID" value="NZ_CABMLE010000017.1"/>
</dbReference>
<reference evidence="4" key="1">
    <citation type="submission" date="2018-01" db="EMBL/GenBank/DDBJ databases">
        <title>Rubneribacter badeniensis gen. nov., sp. nov., and Colonibacter rubneri, gen. nov., sp. nov., WGS of new members of the Eggerthellaceae.</title>
        <authorList>
            <person name="Danylec N."/>
            <person name="Stoll D.A."/>
            <person name="Doetsch A."/>
            <person name="Kulling S.E."/>
            <person name="Huch M."/>
        </authorList>
    </citation>
    <scope>NUCLEOTIDE SEQUENCE [LARGE SCALE GENOMIC DNA]</scope>
    <source>
        <strain evidence="4">ResAG-96</strain>
    </source>
</reference>
<comment type="similarity">
    <text evidence="1">Belongs to the universal stress protein A family.</text>
</comment>
<dbReference type="AlphaFoldDB" id="A0A2K2U9N4"/>
<feature type="domain" description="UspA" evidence="2">
    <location>
        <begin position="3"/>
        <end position="159"/>
    </location>
</feature>
<comment type="caution">
    <text evidence="3">The sequence shown here is derived from an EMBL/GenBank/DDBJ whole genome shotgun (WGS) entry which is preliminary data.</text>
</comment>
<evidence type="ECO:0000259" key="2">
    <source>
        <dbReference type="Pfam" id="PF00582"/>
    </source>
</evidence>
<dbReference type="PANTHER" id="PTHR46268">
    <property type="entry name" value="STRESS RESPONSE PROTEIN NHAX"/>
    <property type="match status" value="1"/>
</dbReference>
<evidence type="ECO:0000256" key="1">
    <source>
        <dbReference type="ARBA" id="ARBA00008791"/>
    </source>
</evidence>
<dbReference type="CDD" id="cd00293">
    <property type="entry name" value="USP-like"/>
    <property type="match status" value="1"/>
</dbReference>
<dbReference type="PANTHER" id="PTHR46268:SF6">
    <property type="entry name" value="UNIVERSAL STRESS PROTEIN UP12"/>
    <property type="match status" value="1"/>
</dbReference>
<proteinExistence type="inferred from homology"/>
<organism evidence="3 4">
    <name type="scientific">Enteroscipio rubneri</name>
    <dbReference type="NCBI Taxonomy" id="2070686"/>
    <lineage>
        <taxon>Bacteria</taxon>
        <taxon>Bacillati</taxon>
        <taxon>Actinomycetota</taxon>
        <taxon>Coriobacteriia</taxon>
        <taxon>Eggerthellales</taxon>
        <taxon>Eggerthellaceae</taxon>
        <taxon>Enteroscipio</taxon>
    </lineage>
</organism>
<dbReference type="Proteomes" id="UP000236197">
    <property type="component" value="Unassembled WGS sequence"/>
</dbReference>
<dbReference type="Gene3D" id="3.40.50.620">
    <property type="entry name" value="HUPs"/>
    <property type="match status" value="1"/>
</dbReference>
<evidence type="ECO:0000313" key="4">
    <source>
        <dbReference type="Proteomes" id="UP000236197"/>
    </source>
</evidence>
<gene>
    <name evidence="3" type="ORF">C2L71_10735</name>
</gene>
<dbReference type="SUPFAM" id="SSF52402">
    <property type="entry name" value="Adenine nucleotide alpha hydrolases-like"/>
    <property type="match status" value="1"/>
</dbReference>
<name>A0A2K2U9N4_9ACTN</name>